<dbReference type="InterPro" id="IPR041677">
    <property type="entry name" value="DNA2/NAM7_AAA_11"/>
</dbReference>
<evidence type="ECO:0008006" key="8">
    <source>
        <dbReference type="Google" id="ProtNLM"/>
    </source>
</evidence>
<sequence>MVYNKSLATRVLREHVQKSYAGINFLEPWRNLPEIPTSQEILQDVSWQNNYALEQPLDYQKLAEPKEFDPRLPHNNIDGAWDSKEQYLGFHYRILREDAVAPLRQAVAEFKRYREMSGTHDTTVYTDIHLIGIQLSPLGPAFRIEFSSDRAGKRIRWEQSSRLTPGSLVCLSPSSDMFRSVCKVGTVAARPIEGGLDRDPPQVDIFFGDHEDIILNPAESYIMIQSRLGFFEAYRHVLVALQKLTTEESPYIEKYLIQMDKNISPPDHLKERPCFDLRSIALSRDERLDGLTDEEDENLCHVDLLKGFPNLPKSGMDDSQLAACQRMLTQSLAIVQGPPGTGKTFTSVQALKVMLSNRRDGPIIVAAQTNHALDQLLTHIADFEDKSAYKVHDAVIESIQELLFPVTQVMHRTPSHEDLLTAKILLECGILSQEHYDSFFESGWSGSGNADDEEKMDPLPHWLGNEQMTRMPRTPVINKNLEIENPDQEFEQLQELELEFRSKDDEEALSGTWIPLRRGLTGKITNRRVTGKNDPGNILAKTGSLFDIPVKYRGAIYRHWEKLYYDQLTRKLIGKLADYQKSMNNLKMTKWARDVEFIDHLDTRVIGCTTTGLSKYRGLLSALHPSVLLIEEAAETLEANVTASIVPSLEQVILVGDHRQLTANTTLDRFMSHPYHMSISLFERLVNNGMSYTMLNKQRRMIPEVRELLCIQPNPFYVDLHDHSSVLDRVVHRPPVPGMAVDSYFFSHNWQEHRDTNMSCYNAPEAEMVAGFFNHLVINGVQPDNITVLTYYNGQRKLLLKELSRRVTSVATPYFKVYTVDAYQGEENEVILLSLVRGNPDSQIGFLRSKNRVVVALSRAQRGLYLFGNALTVAGQEGDGGSRENLWLPILLHLLDGKRYGSKLPILCSKHQNLTHVSEPEHWEELSGGCHDYCGGMLPCGHLCPYRCHPTQHDQVVCKEPCGNTLACGHGCSKDCGELCRCDECRSLARLQNLELGSSPQKVDGEDNNGQGAWKGTPRQKQSSPQKFFFESSSSAMSSRQNSPKKSTGPFGRSTSFTQLPSEDLDQADEGDLSLYLCLFPKRKRESYRHKSLFKLGIPGIQLT</sequence>
<dbReference type="Pfam" id="PF25396">
    <property type="entry name" value="ZNFX1"/>
    <property type="match status" value="1"/>
</dbReference>
<evidence type="ECO:0000313" key="7">
    <source>
        <dbReference type="Proteomes" id="UP000322873"/>
    </source>
</evidence>
<dbReference type="InterPro" id="IPR045055">
    <property type="entry name" value="DNA2/NAM7-like"/>
</dbReference>
<feature type="region of interest" description="Disordered" evidence="2">
    <location>
        <begin position="996"/>
        <end position="1065"/>
    </location>
</feature>
<keyword evidence="1" id="KW-0347">Helicase</keyword>
<accession>A0A5M9JPG2</accession>
<dbReference type="GO" id="GO:0031048">
    <property type="term" value="P:regulatory ncRNA-mediated heterochromatin formation"/>
    <property type="evidence" value="ECO:0007669"/>
    <property type="project" value="TreeGrafter"/>
</dbReference>
<evidence type="ECO:0000259" key="3">
    <source>
        <dbReference type="Pfam" id="PF13086"/>
    </source>
</evidence>
<evidence type="ECO:0000256" key="1">
    <source>
        <dbReference type="ARBA" id="ARBA00022806"/>
    </source>
</evidence>
<reference evidence="6 7" key="1">
    <citation type="submission" date="2019-06" db="EMBL/GenBank/DDBJ databases">
        <title>Genome Sequence of the Brown Rot Fungal Pathogen Monilinia fructicola.</title>
        <authorList>
            <person name="De Miccolis Angelini R.M."/>
            <person name="Landi L."/>
            <person name="Abate D."/>
            <person name="Pollastro S."/>
            <person name="Romanazzi G."/>
            <person name="Faretra F."/>
        </authorList>
    </citation>
    <scope>NUCLEOTIDE SEQUENCE [LARGE SCALE GENOMIC DNA]</scope>
    <source>
        <strain evidence="6 7">Mfrc123</strain>
    </source>
</reference>
<evidence type="ECO:0000313" key="6">
    <source>
        <dbReference type="EMBL" id="KAA8568885.1"/>
    </source>
</evidence>
<gene>
    <name evidence="6" type="ORF">EYC84_007864</name>
</gene>
<feature type="compositionally biased region" description="Low complexity" evidence="2">
    <location>
        <begin position="1032"/>
        <end position="1042"/>
    </location>
</feature>
<dbReference type="Proteomes" id="UP000322873">
    <property type="component" value="Unassembled WGS sequence"/>
</dbReference>
<proteinExistence type="predicted"/>
<dbReference type="AlphaFoldDB" id="A0A5M9JPG2"/>
<dbReference type="GO" id="GO:0031380">
    <property type="term" value="C:nuclear RNA-directed RNA polymerase complex"/>
    <property type="evidence" value="ECO:0007669"/>
    <property type="project" value="TreeGrafter"/>
</dbReference>
<dbReference type="Pfam" id="PF13087">
    <property type="entry name" value="AAA_12"/>
    <property type="match status" value="1"/>
</dbReference>
<comment type="caution">
    <text evidence="6">The sequence shown here is derived from an EMBL/GenBank/DDBJ whole genome shotgun (WGS) entry which is preliminary data.</text>
</comment>
<evidence type="ECO:0000256" key="2">
    <source>
        <dbReference type="SAM" id="MobiDB-lite"/>
    </source>
</evidence>
<dbReference type="Gene3D" id="3.40.50.300">
    <property type="entry name" value="P-loop containing nucleotide triphosphate hydrolases"/>
    <property type="match status" value="3"/>
</dbReference>
<dbReference type="InterPro" id="IPR047187">
    <property type="entry name" value="SF1_C_Upf1"/>
</dbReference>
<name>A0A5M9JPG2_MONFR</name>
<organism evidence="6 7">
    <name type="scientific">Monilinia fructicola</name>
    <name type="common">Brown rot fungus</name>
    <name type="synonym">Ciboria fructicola</name>
    <dbReference type="NCBI Taxonomy" id="38448"/>
    <lineage>
        <taxon>Eukaryota</taxon>
        <taxon>Fungi</taxon>
        <taxon>Dikarya</taxon>
        <taxon>Ascomycota</taxon>
        <taxon>Pezizomycotina</taxon>
        <taxon>Leotiomycetes</taxon>
        <taxon>Helotiales</taxon>
        <taxon>Sclerotiniaceae</taxon>
        <taxon>Monilinia</taxon>
    </lineage>
</organism>
<dbReference type="InterPro" id="IPR057373">
    <property type="entry name" value="ZNFX1"/>
</dbReference>
<evidence type="ECO:0000259" key="4">
    <source>
        <dbReference type="Pfam" id="PF13087"/>
    </source>
</evidence>
<dbReference type="PANTHER" id="PTHR10887">
    <property type="entry name" value="DNA2/NAM7 HELICASE FAMILY"/>
    <property type="match status" value="1"/>
</dbReference>
<dbReference type="EMBL" id="VICG01000009">
    <property type="protein sequence ID" value="KAA8568885.1"/>
    <property type="molecule type" value="Genomic_DNA"/>
</dbReference>
<dbReference type="PANTHER" id="PTHR10887:SF341">
    <property type="entry name" value="NFX1-TYPE ZINC FINGER-CONTAINING PROTEIN 1"/>
    <property type="match status" value="1"/>
</dbReference>
<dbReference type="VEuPathDB" id="FungiDB:MFRU_017g00720"/>
<dbReference type="Pfam" id="PF13086">
    <property type="entry name" value="AAA_11"/>
    <property type="match status" value="1"/>
</dbReference>
<protein>
    <recommendedName>
        <fullName evidence="8">Helicase ATP-binding domain-containing protein</fullName>
    </recommendedName>
</protein>
<dbReference type="FunFam" id="3.40.50.300:FF:002468">
    <property type="entry name" value="Suppressor of ascus dominance 3"/>
    <property type="match status" value="1"/>
</dbReference>
<dbReference type="InterPro" id="IPR041679">
    <property type="entry name" value="DNA2/NAM7-like_C"/>
</dbReference>
<evidence type="ECO:0000259" key="5">
    <source>
        <dbReference type="Pfam" id="PF25396"/>
    </source>
</evidence>
<dbReference type="GO" id="GO:0004386">
    <property type="term" value="F:helicase activity"/>
    <property type="evidence" value="ECO:0007669"/>
    <property type="project" value="InterPro"/>
</dbReference>
<keyword evidence="1" id="KW-0547">Nucleotide-binding</keyword>
<feature type="domain" description="DNA2/NAM7 helicase helicase" evidence="3">
    <location>
        <begin position="316"/>
        <end position="663"/>
    </location>
</feature>
<keyword evidence="1" id="KW-0378">Hydrolase</keyword>
<keyword evidence="1" id="KW-0067">ATP-binding</keyword>
<dbReference type="InterPro" id="IPR027417">
    <property type="entry name" value="P-loop_NTPase"/>
</dbReference>
<dbReference type="CDD" id="cd18808">
    <property type="entry name" value="SF1_C_Upf1"/>
    <property type="match status" value="1"/>
</dbReference>
<keyword evidence="7" id="KW-1185">Reference proteome</keyword>
<dbReference type="SUPFAM" id="SSF52540">
    <property type="entry name" value="P-loop containing nucleoside triphosphate hydrolases"/>
    <property type="match status" value="1"/>
</dbReference>
<feature type="domain" description="DNA2/NAM7 helicase-like C-terminal" evidence="4">
    <location>
        <begin position="678"/>
        <end position="870"/>
    </location>
</feature>
<feature type="domain" description="ZNFX1" evidence="5">
    <location>
        <begin position="119"/>
        <end position="227"/>
    </location>
</feature>